<keyword evidence="3" id="KW-1185">Reference proteome</keyword>
<evidence type="ECO:0000313" key="2">
    <source>
        <dbReference type="EMBL" id="GLH43047.1"/>
    </source>
</evidence>
<reference evidence="2" key="3">
    <citation type="journal article" date="2023" name="J. Biotechnol.">
        <title>Draft Genome Sequences of Endophytic Pseudomonas Strains, Isolated from the Interior of Brassicaceae Plants.</title>
        <authorList>
            <person name="Kaneko H."/>
            <person name="Furuya T."/>
        </authorList>
    </citation>
    <scope>NUCLEOTIDE SEQUENCE</scope>
    <source>
        <strain evidence="2">RS3R-1</strain>
    </source>
</reference>
<dbReference type="EMBL" id="BSCQ01000031">
    <property type="protein sequence ID" value="GLH43047.1"/>
    <property type="molecule type" value="Genomic_DNA"/>
</dbReference>
<accession>A0ABQ5PHR6</accession>
<gene>
    <name evidence="2" type="ORF">RS3R1_21350</name>
</gene>
<feature type="region of interest" description="Disordered" evidence="1">
    <location>
        <begin position="1"/>
        <end position="27"/>
    </location>
</feature>
<name>A0ABQ5PHR6_9PSED</name>
<proteinExistence type="predicted"/>
<protein>
    <recommendedName>
        <fullName evidence="4">Ndc10 domain-containing protein</fullName>
    </recommendedName>
</protein>
<evidence type="ECO:0008006" key="4">
    <source>
        <dbReference type="Google" id="ProtNLM"/>
    </source>
</evidence>
<reference evidence="2" key="1">
    <citation type="journal article" date="2021" name="Sci. Rep.">
        <title>An efficient direct screening system for microorganisms that activate plant immune responses based on plant-microbe interactions using cultured plant cells.</title>
        <authorList>
            <person name="Kurokawa M."/>
            <person name="Nakano M."/>
            <person name="Kitahata N."/>
            <person name="Kuchitsu K."/>
            <person name="Furuya T."/>
        </authorList>
    </citation>
    <scope>NUCLEOTIDE SEQUENCE</scope>
    <source>
        <strain evidence="2">RS3R-1</strain>
    </source>
</reference>
<evidence type="ECO:0000256" key="1">
    <source>
        <dbReference type="SAM" id="MobiDB-lite"/>
    </source>
</evidence>
<reference evidence="2" key="2">
    <citation type="submission" date="2022-11" db="EMBL/GenBank/DDBJ databases">
        <title>Draft genome sequencing of Pseudomonas atacamensis RS3R1.</title>
        <authorList>
            <person name="Furuya T."/>
            <person name="Kaneko H."/>
        </authorList>
    </citation>
    <scope>NUCLEOTIDE SEQUENCE</scope>
    <source>
        <strain evidence="2">RS3R-1</strain>
    </source>
</reference>
<organism evidence="2 3">
    <name type="scientific">Pseudomonas atacamensis</name>
    <dbReference type="NCBI Taxonomy" id="2565368"/>
    <lineage>
        <taxon>Bacteria</taxon>
        <taxon>Pseudomonadati</taxon>
        <taxon>Pseudomonadota</taxon>
        <taxon>Gammaproteobacteria</taxon>
        <taxon>Pseudomonadales</taxon>
        <taxon>Pseudomonadaceae</taxon>
        <taxon>Pseudomonas</taxon>
    </lineage>
</organism>
<dbReference type="Proteomes" id="UP001145022">
    <property type="component" value="Unassembled WGS sequence"/>
</dbReference>
<comment type="caution">
    <text evidence="2">The sequence shown here is derived from an EMBL/GenBank/DDBJ whole genome shotgun (WGS) entry which is preliminary data.</text>
</comment>
<sequence>MQSTLKKGVDFQAPDGDGMASQERGKHFHRTKNKACMTYVMQALDIYGARSRNRTGTPLRAGDFKSVIFFF</sequence>
<evidence type="ECO:0000313" key="3">
    <source>
        <dbReference type="Proteomes" id="UP001145022"/>
    </source>
</evidence>